<evidence type="ECO:0000313" key="10">
    <source>
        <dbReference type="EMBL" id="VDR25185.1"/>
    </source>
</evidence>
<dbReference type="InterPro" id="IPR001750">
    <property type="entry name" value="ND/Mrp_TM"/>
</dbReference>
<feature type="transmembrane region" description="Helical" evidence="8">
    <location>
        <begin position="179"/>
        <end position="200"/>
    </location>
</feature>
<evidence type="ECO:0000256" key="6">
    <source>
        <dbReference type="ARBA" id="ARBA00023136"/>
    </source>
</evidence>
<keyword evidence="2" id="KW-1003">Cell membrane</keyword>
<feature type="domain" description="NADH:quinone oxidoreductase/Mrp antiporter transmembrane" evidence="9">
    <location>
        <begin position="132"/>
        <end position="333"/>
    </location>
</feature>
<dbReference type="Pfam" id="PF00361">
    <property type="entry name" value="Proton_antipo_M"/>
    <property type="match status" value="1"/>
</dbReference>
<organism evidence="10 11">
    <name type="scientific">Raoultella terrigena</name>
    <name type="common">Klebsiella terrigena</name>
    <dbReference type="NCBI Taxonomy" id="577"/>
    <lineage>
        <taxon>Bacteria</taxon>
        <taxon>Pseudomonadati</taxon>
        <taxon>Pseudomonadota</taxon>
        <taxon>Gammaproteobacteria</taxon>
        <taxon>Enterobacterales</taxon>
        <taxon>Enterobacteriaceae</taxon>
        <taxon>Klebsiella/Raoultella group</taxon>
        <taxon>Raoultella</taxon>
    </lineage>
</organism>
<dbReference type="Proteomes" id="UP000274346">
    <property type="component" value="Chromosome"/>
</dbReference>
<evidence type="ECO:0000256" key="7">
    <source>
        <dbReference type="RuleBase" id="RU000320"/>
    </source>
</evidence>
<comment type="subcellular location">
    <subcellularLocation>
        <location evidence="1">Cell membrane</location>
        <topology evidence="1">Multi-pass membrane protein</topology>
    </subcellularLocation>
    <subcellularLocation>
        <location evidence="7">Membrane</location>
        <topology evidence="7">Multi-pass membrane protein</topology>
    </subcellularLocation>
</comment>
<feature type="transmembrane region" description="Helical" evidence="8">
    <location>
        <begin position="212"/>
        <end position="234"/>
    </location>
</feature>
<gene>
    <name evidence="10" type="primary">hyfB_1</name>
    <name evidence="10" type="ORF">NCTC13098_01491</name>
</gene>
<keyword evidence="5 10" id="KW-0560">Oxidoreductase</keyword>
<dbReference type="PANTHER" id="PTHR42682:SF3">
    <property type="entry name" value="FORMATE HYDROGENLYASE SUBUNIT 3-RELATED"/>
    <property type="match status" value="1"/>
</dbReference>
<dbReference type="EMBL" id="LR131271">
    <property type="protein sequence ID" value="VDR25185.1"/>
    <property type="molecule type" value="Genomic_DNA"/>
</dbReference>
<evidence type="ECO:0000259" key="9">
    <source>
        <dbReference type="Pfam" id="PF00361"/>
    </source>
</evidence>
<keyword evidence="6 8" id="KW-0472">Membrane</keyword>
<evidence type="ECO:0000256" key="5">
    <source>
        <dbReference type="ARBA" id="ARBA00023002"/>
    </source>
</evidence>
<sequence length="382" mass="40090">MLALLFSLRKPLSGAIAGIGGAVASAMLIVAGMGTLLMPGRVSVGVLQMLSLPIRISGINALWLLAIGLSALPISLFNIAWHRHPQVKANGLLVNLLLAAATCAVVTTSFGSLVVMAEIMALCGAFLTGCAQSGKLWFALGRFGTLLLAWSCWLVWSFYGTLDLAQISLLAAGAPQQMLLWLPALAGFALLAGVIPLHGWAPQAHADASAPAAALFSTVVMKVGLFGILTVSLAGGVPPLWWGVLLLVLGMITAFIGGLYALMEHNIQRLLAYHTLENIGIILLGLGAFVTGVALDNASLMVLGFIGGMYHLINHGLFKTTLFLGAGAMWFRTGPPRYRKARRHRQKDAADFALYAGGPDGDGGAAAAERLCRRVGYLSVVL</sequence>
<evidence type="ECO:0000256" key="8">
    <source>
        <dbReference type="SAM" id="Phobius"/>
    </source>
</evidence>
<feature type="transmembrane region" description="Helical" evidence="8">
    <location>
        <begin position="12"/>
        <end position="38"/>
    </location>
</feature>
<evidence type="ECO:0000256" key="2">
    <source>
        <dbReference type="ARBA" id="ARBA00022475"/>
    </source>
</evidence>
<dbReference type="EC" id="1.-.-.-" evidence="10"/>
<dbReference type="AlphaFoldDB" id="A0A3P8K8U6"/>
<feature type="transmembrane region" description="Helical" evidence="8">
    <location>
        <begin position="93"/>
        <end position="115"/>
    </location>
</feature>
<keyword evidence="4 8" id="KW-1133">Transmembrane helix</keyword>
<dbReference type="KEGG" id="rtg:NCTC13098_01491"/>
<protein>
    <submittedName>
        <fullName evidence="10">Hydrogenase-4 component B</fullName>
        <ecNumber evidence="10">1.-.-.-</ecNumber>
    </submittedName>
</protein>
<evidence type="ECO:0000256" key="3">
    <source>
        <dbReference type="ARBA" id="ARBA00022692"/>
    </source>
</evidence>
<dbReference type="PANTHER" id="PTHR42682">
    <property type="entry name" value="HYDROGENASE-4 COMPONENT F"/>
    <property type="match status" value="1"/>
</dbReference>
<accession>A0A3P8K8U6</accession>
<dbReference type="GO" id="GO:0016491">
    <property type="term" value="F:oxidoreductase activity"/>
    <property type="evidence" value="ECO:0007669"/>
    <property type="project" value="UniProtKB-KW"/>
</dbReference>
<feature type="transmembrane region" description="Helical" evidence="8">
    <location>
        <begin position="136"/>
        <end position="159"/>
    </location>
</feature>
<evidence type="ECO:0000256" key="4">
    <source>
        <dbReference type="ARBA" id="ARBA00022989"/>
    </source>
</evidence>
<evidence type="ECO:0000313" key="11">
    <source>
        <dbReference type="Proteomes" id="UP000274346"/>
    </source>
</evidence>
<feature type="transmembrane region" description="Helical" evidence="8">
    <location>
        <begin position="59"/>
        <end position="81"/>
    </location>
</feature>
<feature type="transmembrane region" description="Helical" evidence="8">
    <location>
        <begin position="240"/>
        <end position="262"/>
    </location>
</feature>
<feature type="transmembrane region" description="Helical" evidence="8">
    <location>
        <begin position="312"/>
        <end position="331"/>
    </location>
</feature>
<dbReference type="InterPro" id="IPR052175">
    <property type="entry name" value="ComplexI-like_HydComp"/>
</dbReference>
<name>A0A3P8K8U6_RAOTE</name>
<reference evidence="10 11" key="1">
    <citation type="submission" date="2018-12" db="EMBL/GenBank/DDBJ databases">
        <authorList>
            <consortium name="Pathogen Informatics"/>
        </authorList>
    </citation>
    <scope>NUCLEOTIDE SEQUENCE [LARGE SCALE GENOMIC DNA]</scope>
    <source>
        <strain evidence="10 11">NCTC13098</strain>
    </source>
</reference>
<keyword evidence="3 7" id="KW-0812">Transmembrane</keyword>
<evidence type="ECO:0000256" key="1">
    <source>
        <dbReference type="ARBA" id="ARBA00004651"/>
    </source>
</evidence>
<dbReference type="GO" id="GO:0005886">
    <property type="term" value="C:plasma membrane"/>
    <property type="evidence" value="ECO:0007669"/>
    <property type="project" value="UniProtKB-SubCell"/>
</dbReference>
<proteinExistence type="predicted"/>